<feature type="region of interest" description="Disordered" evidence="1">
    <location>
        <begin position="58"/>
        <end position="83"/>
    </location>
</feature>
<protein>
    <submittedName>
        <fullName evidence="2">Uncharacterized protein</fullName>
    </submittedName>
</protein>
<reference evidence="2 3" key="1">
    <citation type="submission" date="2017-10" db="EMBL/GenBank/DDBJ databases">
        <title>Sequencing the genomes of 1000 actinobacteria strains.</title>
        <authorList>
            <person name="Klenk H.-P."/>
        </authorList>
    </citation>
    <scope>NUCLEOTIDE SEQUENCE [LARGE SCALE GENOMIC DNA]</scope>
    <source>
        <strain evidence="2 3">DSM 21798</strain>
    </source>
</reference>
<proteinExistence type="predicted"/>
<dbReference type="Proteomes" id="UP000221369">
    <property type="component" value="Unassembled WGS sequence"/>
</dbReference>
<evidence type="ECO:0000256" key="1">
    <source>
        <dbReference type="SAM" id="MobiDB-lite"/>
    </source>
</evidence>
<evidence type="ECO:0000313" key="2">
    <source>
        <dbReference type="EMBL" id="PFG31701.1"/>
    </source>
</evidence>
<accession>A0A2A9DZE4</accession>
<dbReference type="AlphaFoldDB" id="A0A2A9DZE4"/>
<keyword evidence="3" id="KW-1185">Reference proteome</keyword>
<feature type="region of interest" description="Disordered" evidence="1">
    <location>
        <begin position="1"/>
        <end position="29"/>
    </location>
</feature>
<organism evidence="2 3">
    <name type="scientific">Paramicrobacterium agarici</name>
    <dbReference type="NCBI Taxonomy" id="630514"/>
    <lineage>
        <taxon>Bacteria</taxon>
        <taxon>Bacillati</taxon>
        <taxon>Actinomycetota</taxon>
        <taxon>Actinomycetes</taxon>
        <taxon>Micrococcales</taxon>
        <taxon>Microbacteriaceae</taxon>
        <taxon>Paramicrobacterium</taxon>
    </lineage>
</organism>
<name>A0A2A9DZE4_9MICO</name>
<gene>
    <name evidence="2" type="ORF">ATJ78_2679</name>
</gene>
<feature type="compositionally biased region" description="Basic and acidic residues" evidence="1">
    <location>
        <begin position="58"/>
        <end position="77"/>
    </location>
</feature>
<dbReference type="EMBL" id="PDJE01000001">
    <property type="protein sequence ID" value="PFG31701.1"/>
    <property type="molecule type" value="Genomic_DNA"/>
</dbReference>
<evidence type="ECO:0000313" key="3">
    <source>
        <dbReference type="Proteomes" id="UP000221369"/>
    </source>
</evidence>
<comment type="caution">
    <text evidence="2">The sequence shown here is derived from an EMBL/GenBank/DDBJ whole genome shotgun (WGS) entry which is preliminary data.</text>
</comment>
<sequence length="83" mass="9409">MRNMSTAHEPVRRHDATAQGAGLHDQQARPSEFDAFRQWVPIPTPTEGQPYRAMKELKEHPPSETDHPHIVHPRGIDAHGSLF</sequence>